<dbReference type="EMBL" id="VIFY01000181">
    <property type="protein sequence ID" value="TQB68934.1"/>
    <property type="molecule type" value="Genomic_DNA"/>
</dbReference>
<sequence length="77" mass="8665">MATKAVQDLAVWLQSAVVDGTPTGEAPLFSIALLAECNYYEDERESDYFFTPFQLNLSGYTMRTHQPSRSAEQSKKL</sequence>
<reference evidence="1 2" key="1">
    <citation type="submission" date="2019-06" db="EMBL/GenBank/DDBJ databases">
        <title>Wine fermentation using esterase from Monascus purpureus.</title>
        <authorList>
            <person name="Geng C."/>
            <person name="Zhang Y."/>
        </authorList>
    </citation>
    <scope>NUCLEOTIDE SEQUENCE [LARGE SCALE GENOMIC DNA]</scope>
    <source>
        <strain evidence="1">HQ1</strain>
    </source>
</reference>
<name>A0A507QP97_MONPU</name>
<evidence type="ECO:0000313" key="2">
    <source>
        <dbReference type="Proteomes" id="UP000319663"/>
    </source>
</evidence>
<protein>
    <submittedName>
        <fullName evidence="1">Uncharacterized protein</fullName>
    </submittedName>
</protein>
<evidence type="ECO:0000313" key="1">
    <source>
        <dbReference type="EMBL" id="TQB68934.1"/>
    </source>
</evidence>
<accession>A0A507QP97</accession>
<gene>
    <name evidence="1" type="ORF">MPDQ_002595</name>
</gene>
<organism evidence="1 2">
    <name type="scientific">Monascus purpureus</name>
    <name type="common">Red mold</name>
    <name type="synonym">Monascus anka</name>
    <dbReference type="NCBI Taxonomy" id="5098"/>
    <lineage>
        <taxon>Eukaryota</taxon>
        <taxon>Fungi</taxon>
        <taxon>Dikarya</taxon>
        <taxon>Ascomycota</taxon>
        <taxon>Pezizomycotina</taxon>
        <taxon>Eurotiomycetes</taxon>
        <taxon>Eurotiomycetidae</taxon>
        <taxon>Eurotiales</taxon>
        <taxon>Aspergillaceae</taxon>
        <taxon>Monascus</taxon>
    </lineage>
</organism>
<dbReference type="Proteomes" id="UP000319663">
    <property type="component" value="Unassembled WGS sequence"/>
</dbReference>
<comment type="caution">
    <text evidence="1">The sequence shown here is derived from an EMBL/GenBank/DDBJ whole genome shotgun (WGS) entry which is preliminary data.</text>
</comment>
<proteinExistence type="predicted"/>
<dbReference type="AlphaFoldDB" id="A0A507QP97"/>
<keyword evidence="2" id="KW-1185">Reference proteome</keyword>